<dbReference type="Gene3D" id="1.10.510.10">
    <property type="entry name" value="Transferase(Phosphotransferase) domain 1"/>
    <property type="match status" value="1"/>
</dbReference>
<evidence type="ECO:0000256" key="8">
    <source>
        <dbReference type="SAM" id="MobiDB-lite"/>
    </source>
</evidence>
<dbReference type="PROSITE" id="PS50011">
    <property type="entry name" value="PROTEIN_KINASE_DOM"/>
    <property type="match status" value="1"/>
</dbReference>
<evidence type="ECO:0000256" key="7">
    <source>
        <dbReference type="PROSITE-ProRule" id="PRU10141"/>
    </source>
</evidence>
<dbReference type="PANTHER" id="PTHR43289:SF6">
    <property type="entry name" value="SERINE_THREONINE-PROTEIN KINASE NEKL-3"/>
    <property type="match status" value="1"/>
</dbReference>
<keyword evidence="4 7" id="KW-0547">Nucleotide-binding</keyword>
<dbReference type="InterPro" id="IPR017441">
    <property type="entry name" value="Protein_kinase_ATP_BS"/>
</dbReference>
<keyword evidence="12" id="KW-1185">Reference proteome</keyword>
<keyword evidence="6 7" id="KW-0067">ATP-binding</keyword>
<dbReference type="PANTHER" id="PTHR43289">
    <property type="entry name" value="MITOGEN-ACTIVATED PROTEIN KINASE KINASE KINASE 20-RELATED"/>
    <property type="match status" value="1"/>
</dbReference>
<dbReference type="CDD" id="cd14014">
    <property type="entry name" value="STKc_PknB_like"/>
    <property type="match status" value="1"/>
</dbReference>
<dbReference type="EC" id="2.7.11.1" evidence="1"/>
<dbReference type="SMART" id="SM00220">
    <property type="entry name" value="S_TKc"/>
    <property type="match status" value="1"/>
</dbReference>
<protein>
    <recommendedName>
        <fullName evidence="1">non-specific serine/threonine protein kinase</fullName>
        <ecNumber evidence="1">2.7.11.1</ecNumber>
    </recommendedName>
</protein>
<dbReference type="PROSITE" id="PS00108">
    <property type="entry name" value="PROTEIN_KINASE_ST"/>
    <property type="match status" value="1"/>
</dbReference>
<reference evidence="11 12" key="1">
    <citation type="submission" date="2020-08" db="EMBL/GenBank/DDBJ databases">
        <title>Sequencing the genomes of 1000 actinobacteria strains.</title>
        <authorList>
            <person name="Klenk H.-P."/>
        </authorList>
    </citation>
    <scope>NUCLEOTIDE SEQUENCE [LARGE SCALE GENOMIC DNA]</scope>
    <source>
        <strain evidence="11 12">DSM 11053</strain>
    </source>
</reference>
<feature type="region of interest" description="Disordered" evidence="8">
    <location>
        <begin position="280"/>
        <end position="343"/>
    </location>
</feature>
<evidence type="ECO:0000313" key="11">
    <source>
        <dbReference type="EMBL" id="MBB3329035.1"/>
    </source>
</evidence>
<dbReference type="InterPro" id="IPR008271">
    <property type="entry name" value="Ser/Thr_kinase_AS"/>
</dbReference>
<dbReference type="Pfam" id="PF00069">
    <property type="entry name" value="Pkinase"/>
    <property type="match status" value="1"/>
</dbReference>
<name>A0A7W5JZH1_9ACTN</name>
<accession>A0A7W5JZH1</accession>
<proteinExistence type="predicted"/>
<feature type="binding site" evidence="7">
    <location>
        <position position="43"/>
    </location>
    <ligand>
        <name>ATP</name>
        <dbReference type="ChEBI" id="CHEBI:30616"/>
    </ligand>
</feature>
<dbReference type="EMBL" id="JACHZG010000011">
    <property type="protein sequence ID" value="MBB3329035.1"/>
    <property type="molecule type" value="Genomic_DNA"/>
</dbReference>
<dbReference type="Proteomes" id="UP000565572">
    <property type="component" value="Unassembled WGS sequence"/>
</dbReference>
<dbReference type="InterPro" id="IPR000719">
    <property type="entry name" value="Prot_kinase_dom"/>
</dbReference>
<dbReference type="InterPro" id="IPR011009">
    <property type="entry name" value="Kinase-like_dom_sf"/>
</dbReference>
<dbReference type="GO" id="GO:0005524">
    <property type="term" value="F:ATP binding"/>
    <property type="evidence" value="ECO:0007669"/>
    <property type="project" value="UniProtKB-UniRule"/>
</dbReference>
<keyword evidence="3 11" id="KW-0808">Transferase</keyword>
<feature type="domain" description="Protein kinase" evidence="10">
    <location>
        <begin position="14"/>
        <end position="277"/>
    </location>
</feature>
<evidence type="ECO:0000259" key="10">
    <source>
        <dbReference type="PROSITE" id="PS50011"/>
    </source>
</evidence>
<evidence type="ECO:0000313" key="12">
    <source>
        <dbReference type="Proteomes" id="UP000565572"/>
    </source>
</evidence>
<gene>
    <name evidence="11" type="ORF">FHX39_004032</name>
</gene>
<keyword evidence="9" id="KW-0812">Transmembrane</keyword>
<sequence>MPPEAFDDALGASYVLDERIGRGATGEVWRGTDRRSGETIAAKVLHREHLQDETLVERFVRERSILVGLRHPNVVAVRDLVVEGERLAIVMEFVGGGSLRDTLTERGPLRPAVAFRVAASVLDGLAAAHDRNVLHRDLKPDNVLLASAWQYLGPGAVKLSDFGIAEIVADETRSSSGLIGTPEYMAPEQLVTGVGDLPADVYGAGILLYELLGGRTPFAGAGTGYAVAHRHVTSEPPRLPVPEPVWAAISGMLAKDPARRPTARVAAAQLRRLAPSVSDLEALPAQGRPEDFQSAGGPATELRGITPPVVTSTAAGTDPDVASSAPAAPTEPLPELGTSSSDTMLRSMPVLPAAVTPRPTSTAATSSRWRLRDRRTIALIVVGALLVAFGVFWIVRAAGPDGPQVAPTAAPVQAQQQSTARASGLGISRSATWDPSSSTATLTITYAAQAAPLQGPFLEVVPGAGDAVAQCPAVQWSQGTARPNVRSVTGIDTPCAWSVETETIPAQGSVTATATVPLTLGGADPTSALEDWLRSAAQATDTATSDAQVTSTAYPVQRLTSIVVKGPTRTVSGTTLKISLLPVWPNGPDELNPLYLSPATGKPSQALAAIAGGAEGVRFTDGCSGALDVSKDGLVVQAQSVAQDCQIGARVGNFDNLTSEPFEITTRGS</sequence>
<evidence type="ECO:0000256" key="5">
    <source>
        <dbReference type="ARBA" id="ARBA00022777"/>
    </source>
</evidence>
<evidence type="ECO:0000256" key="1">
    <source>
        <dbReference type="ARBA" id="ARBA00012513"/>
    </source>
</evidence>
<organism evidence="11 12">
    <name type="scientific">Microlunatus antarcticus</name>
    <dbReference type="NCBI Taxonomy" id="53388"/>
    <lineage>
        <taxon>Bacteria</taxon>
        <taxon>Bacillati</taxon>
        <taxon>Actinomycetota</taxon>
        <taxon>Actinomycetes</taxon>
        <taxon>Propionibacteriales</taxon>
        <taxon>Propionibacteriaceae</taxon>
        <taxon>Microlunatus</taxon>
    </lineage>
</organism>
<feature type="compositionally biased region" description="Low complexity" evidence="8">
    <location>
        <begin position="322"/>
        <end position="336"/>
    </location>
</feature>
<dbReference type="AlphaFoldDB" id="A0A7W5JZH1"/>
<feature type="transmembrane region" description="Helical" evidence="9">
    <location>
        <begin position="376"/>
        <end position="395"/>
    </location>
</feature>
<evidence type="ECO:0000256" key="6">
    <source>
        <dbReference type="ARBA" id="ARBA00022840"/>
    </source>
</evidence>
<keyword evidence="9" id="KW-1133">Transmembrane helix</keyword>
<evidence type="ECO:0000256" key="4">
    <source>
        <dbReference type="ARBA" id="ARBA00022741"/>
    </source>
</evidence>
<dbReference type="GO" id="GO:0004674">
    <property type="term" value="F:protein serine/threonine kinase activity"/>
    <property type="evidence" value="ECO:0007669"/>
    <property type="project" value="UniProtKB-KW"/>
</dbReference>
<dbReference type="RefSeq" id="WP_183342548.1">
    <property type="nucleotide sequence ID" value="NZ_JACHZG010000011.1"/>
</dbReference>
<keyword evidence="5 11" id="KW-0418">Kinase</keyword>
<keyword evidence="2" id="KW-0723">Serine/threonine-protein kinase</keyword>
<keyword evidence="9" id="KW-0472">Membrane</keyword>
<evidence type="ECO:0000256" key="9">
    <source>
        <dbReference type="SAM" id="Phobius"/>
    </source>
</evidence>
<dbReference type="PROSITE" id="PS00107">
    <property type="entry name" value="PROTEIN_KINASE_ATP"/>
    <property type="match status" value="1"/>
</dbReference>
<dbReference type="SUPFAM" id="SSF56112">
    <property type="entry name" value="Protein kinase-like (PK-like)"/>
    <property type="match status" value="1"/>
</dbReference>
<evidence type="ECO:0000256" key="2">
    <source>
        <dbReference type="ARBA" id="ARBA00022527"/>
    </source>
</evidence>
<comment type="caution">
    <text evidence="11">The sequence shown here is derived from an EMBL/GenBank/DDBJ whole genome shotgun (WGS) entry which is preliminary data.</text>
</comment>
<evidence type="ECO:0000256" key="3">
    <source>
        <dbReference type="ARBA" id="ARBA00022679"/>
    </source>
</evidence>